<sequence>MFFDWQLKNYYALCFQLETDNTTAIGFTTSLLEQSYYEEVHCNAIYKTFKEQFELYGLISDVEGTGFLLAYLILDTTKSFKNEQQQGLRTEALTSFFQSLFKNYFNMHSKISVNINGQFLSSNEIRIKADKSKLQVPENIKVFRTHSQVNIFNQHDTNENYENIIEKHQILESKILALQCLVDHLNKKRIANNLQHVEAVVNNLNCAFTIFSNIEKAKNQRT</sequence>
<proteinExistence type="predicted"/>
<keyword evidence="2" id="KW-1185">Reference proteome</keyword>
<organism evidence="1 2">
    <name type="scientific">Cetraspora pellucida</name>
    <dbReference type="NCBI Taxonomy" id="1433469"/>
    <lineage>
        <taxon>Eukaryota</taxon>
        <taxon>Fungi</taxon>
        <taxon>Fungi incertae sedis</taxon>
        <taxon>Mucoromycota</taxon>
        <taxon>Glomeromycotina</taxon>
        <taxon>Glomeromycetes</taxon>
        <taxon>Diversisporales</taxon>
        <taxon>Gigasporaceae</taxon>
        <taxon>Cetraspora</taxon>
    </lineage>
</organism>
<dbReference type="AlphaFoldDB" id="A0A9N9HUG3"/>
<comment type="caution">
    <text evidence="1">The sequence shown here is derived from an EMBL/GenBank/DDBJ whole genome shotgun (WGS) entry which is preliminary data.</text>
</comment>
<protein>
    <submittedName>
        <fullName evidence="1">19215_t:CDS:1</fullName>
    </submittedName>
</protein>
<evidence type="ECO:0000313" key="1">
    <source>
        <dbReference type="EMBL" id="CAG8707014.1"/>
    </source>
</evidence>
<dbReference type="OrthoDB" id="2374784at2759"/>
<evidence type="ECO:0000313" key="2">
    <source>
        <dbReference type="Proteomes" id="UP000789759"/>
    </source>
</evidence>
<accession>A0A9N9HUG3</accession>
<dbReference type="EMBL" id="CAJVQA010011421">
    <property type="protein sequence ID" value="CAG8707014.1"/>
    <property type="molecule type" value="Genomic_DNA"/>
</dbReference>
<gene>
    <name evidence="1" type="ORF">CPELLU_LOCUS12130</name>
</gene>
<dbReference type="Proteomes" id="UP000789759">
    <property type="component" value="Unassembled WGS sequence"/>
</dbReference>
<reference evidence="1" key="1">
    <citation type="submission" date="2021-06" db="EMBL/GenBank/DDBJ databases">
        <authorList>
            <person name="Kallberg Y."/>
            <person name="Tangrot J."/>
            <person name="Rosling A."/>
        </authorList>
    </citation>
    <scope>NUCLEOTIDE SEQUENCE</scope>
    <source>
        <strain evidence="1">FL966</strain>
    </source>
</reference>
<name>A0A9N9HUG3_9GLOM</name>